<evidence type="ECO:0000256" key="2">
    <source>
        <dbReference type="ARBA" id="ARBA00023002"/>
    </source>
</evidence>
<protein>
    <submittedName>
        <fullName evidence="5">D-amino-acid dehydrogenase</fullName>
        <ecNumber evidence="5">1.4.99.-</ecNumber>
    </submittedName>
</protein>
<evidence type="ECO:0000313" key="5">
    <source>
        <dbReference type="EMBL" id="MBB5198590.1"/>
    </source>
</evidence>
<dbReference type="AlphaFoldDB" id="A0A840RPN0"/>
<dbReference type="GO" id="GO:0005886">
    <property type="term" value="C:plasma membrane"/>
    <property type="evidence" value="ECO:0007669"/>
    <property type="project" value="TreeGrafter"/>
</dbReference>
<dbReference type="InterPro" id="IPR006076">
    <property type="entry name" value="FAD-dep_OxRdtase"/>
</dbReference>
<dbReference type="RefSeq" id="WP_168052677.1">
    <property type="nucleotide sequence ID" value="NZ_JAAOZT010000002.1"/>
</dbReference>
<dbReference type="Gene3D" id="3.50.50.60">
    <property type="entry name" value="FAD/NAD(P)-binding domain"/>
    <property type="match status" value="2"/>
</dbReference>
<dbReference type="EMBL" id="JACHHQ010000001">
    <property type="protein sequence ID" value="MBB5198590.1"/>
    <property type="molecule type" value="Genomic_DNA"/>
</dbReference>
<evidence type="ECO:0000256" key="1">
    <source>
        <dbReference type="ARBA" id="ARBA00009410"/>
    </source>
</evidence>
<keyword evidence="3" id="KW-0472">Membrane</keyword>
<comment type="similarity">
    <text evidence="1">Belongs to the DadA oxidoreductase family.</text>
</comment>
<evidence type="ECO:0000313" key="6">
    <source>
        <dbReference type="Proteomes" id="UP000571084"/>
    </source>
</evidence>
<dbReference type="InterPro" id="IPR036188">
    <property type="entry name" value="FAD/NAD-bd_sf"/>
</dbReference>
<dbReference type="PANTHER" id="PTHR13847">
    <property type="entry name" value="SARCOSINE DEHYDROGENASE-RELATED"/>
    <property type="match status" value="1"/>
</dbReference>
<proteinExistence type="inferred from homology"/>
<keyword evidence="2 5" id="KW-0560">Oxidoreductase</keyword>
<feature type="transmembrane region" description="Helical" evidence="3">
    <location>
        <begin position="12"/>
        <end position="31"/>
    </location>
</feature>
<name>A0A840RPN0_9BURK</name>
<organism evidence="5 6">
    <name type="scientific">Glaciimonas immobilis</name>
    <dbReference type="NCBI Taxonomy" id="728004"/>
    <lineage>
        <taxon>Bacteria</taxon>
        <taxon>Pseudomonadati</taxon>
        <taxon>Pseudomonadota</taxon>
        <taxon>Betaproteobacteria</taxon>
        <taxon>Burkholderiales</taxon>
        <taxon>Oxalobacteraceae</taxon>
        <taxon>Glaciimonas</taxon>
    </lineage>
</organism>
<feature type="domain" description="FAD dependent oxidoreductase" evidence="4">
    <location>
        <begin position="14"/>
        <end position="405"/>
    </location>
</feature>
<dbReference type="Gene3D" id="3.30.9.10">
    <property type="entry name" value="D-Amino Acid Oxidase, subunit A, domain 2"/>
    <property type="match status" value="1"/>
</dbReference>
<dbReference type="EC" id="1.4.99.-" evidence="5"/>
<evidence type="ECO:0000256" key="3">
    <source>
        <dbReference type="SAM" id="Phobius"/>
    </source>
</evidence>
<dbReference type="PANTHER" id="PTHR13847:SF280">
    <property type="entry name" value="D-AMINO ACID DEHYDROGENASE"/>
    <property type="match status" value="1"/>
</dbReference>
<keyword evidence="3" id="KW-0812">Transmembrane</keyword>
<reference evidence="5 6" key="1">
    <citation type="submission" date="2020-08" db="EMBL/GenBank/DDBJ databases">
        <title>Genomic Encyclopedia of Type Strains, Phase IV (KMG-IV): sequencing the most valuable type-strain genomes for metagenomic binning, comparative biology and taxonomic classification.</title>
        <authorList>
            <person name="Goeker M."/>
        </authorList>
    </citation>
    <scope>NUCLEOTIDE SEQUENCE [LARGE SCALE GENOMIC DNA]</scope>
    <source>
        <strain evidence="5 6">DSM 23240</strain>
    </source>
</reference>
<keyword evidence="3" id="KW-1133">Transmembrane helix</keyword>
<comment type="caution">
    <text evidence="5">The sequence shown here is derived from an EMBL/GenBank/DDBJ whole genome shotgun (WGS) entry which is preliminary data.</text>
</comment>
<keyword evidence="6" id="KW-1185">Reference proteome</keyword>
<dbReference type="SUPFAM" id="SSF54373">
    <property type="entry name" value="FAD-linked reductases, C-terminal domain"/>
    <property type="match status" value="1"/>
</dbReference>
<accession>A0A840RPN0</accession>
<gene>
    <name evidence="5" type="ORF">HNR39_000400</name>
</gene>
<sequence length="426" mass="46488">MKDQDLLKPAQKQIVVIGGGIIGISTAYFLAQAGHQVALIEQRRNVAEVSTLGNSGMLATASSTPWAVNGMRRRVFSGLFSQEAPTILNARLSPSLWRWMLRWTSTPELQRYQLHSERMRRLASYSQAILLEMQQYYRLDFEQTTGLLQLFRTQKELAATAPLQALLAERNIAHQLLDGAAAQALEPALHTARSVAGGLYFPELASGNCTLFTKQLKSIAQASGVQFHLDVRVDAIDSHDVRVALKIGADVLHADTVVVAAGTGSAPLLRNIGLNVPLQAVKTYTVTAAIKNHDVAPKFALQDDAYKVTMARLGERIRVAGVAELGARDTEFDDKALRTLLKVTQDWYPDAANYHNAQMWTGNIPMLSDEVPLIGPTRASNVYINVGHGGSGWSMALGAAKIVADQISGKLPEIDIEGLTLARYLR</sequence>
<evidence type="ECO:0000259" key="4">
    <source>
        <dbReference type="Pfam" id="PF01266"/>
    </source>
</evidence>
<dbReference type="SUPFAM" id="SSF51905">
    <property type="entry name" value="FAD/NAD(P)-binding domain"/>
    <property type="match status" value="1"/>
</dbReference>
<dbReference type="Proteomes" id="UP000571084">
    <property type="component" value="Unassembled WGS sequence"/>
</dbReference>
<dbReference type="GO" id="GO:0005737">
    <property type="term" value="C:cytoplasm"/>
    <property type="evidence" value="ECO:0007669"/>
    <property type="project" value="TreeGrafter"/>
</dbReference>
<dbReference type="GO" id="GO:0055130">
    <property type="term" value="P:D-alanine catabolic process"/>
    <property type="evidence" value="ECO:0007669"/>
    <property type="project" value="TreeGrafter"/>
</dbReference>
<dbReference type="GO" id="GO:0008718">
    <property type="term" value="F:D-amino-acid dehydrogenase activity"/>
    <property type="evidence" value="ECO:0007669"/>
    <property type="project" value="TreeGrafter"/>
</dbReference>
<dbReference type="Pfam" id="PF01266">
    <property type="entry name" value="DAO"/>
    <property type="match status" value="1"/>
</dbReference>